<sequence>MVPQQISDVRSLTPTSSGVPVFGSQLVDKNSSTPYTDATQYLHHCCMAECASSKEIIREHFCWLKKLHDYIFLGVLSFFCNLKANNCKTPLTRDTGLSSFN</sequence>
<dbReference type="Proteomes" id="UP000007151">
    <property type="component" value="Unassembled WGS sequence"/>
</dbReference>
<name>A0A212EK11_DANPL</name>
<dbReference type="EMBL" id="AGBW02014361">
    <property type="protein sequence ID" value="OWR41816.1"/>
    <property type="molecule type" value="Genomic_DNA"/>
</dbReference>
<dbReference type="AlphaFoldDB" id="A0A212EK11"/>
<gene>
    <name evidence="1" type="ORF">KGM_209910</name>
</gene>
<protein>
    <submittedName>
        <fullName evidence="1">Transcription factor SOX-14</fullName>
    </submittedName>
</protein>
<organism evidence="1 2">
    <name type="scientific">Danaus plexippus plexippus</name>
    <dbReference type="NCBI Taxonomy" id="278856"/>
    <lineage>
        <taxon>Eukaryota</taxon>
        <taxon>Metazoa</taxon>
        <taxon>Ecdysozoa</taxon>
        <taxon>Arthropoda</taxon>
        <taxon>Hexapoda</taxon>
        <taxon>Insecta</taxon>
        <taxon>Pterygota</taxon>
        <taxon>Neoptera</taxon>
        <taxon>Endopterygota</taxon>
        <taxon>Lepidoptera</taxon>
        <taxon>Glossata</taxon>
        <taxon>Ditrysia</taxon>
        <taxon>Papilionoidea</taxon>
        <taxon>Nymphalidae</taxon>
        <taxon>Danainae</taxon>
        <taxon>Danaini</taxon>
        <taxon>Danaina</taxon>
        <taxon>Danaus</taxon>
        <taxon>Danaus</taxon>
    </lineage>
</organism>
<proteinExistence type="predicted"/>
<comment type="caution">
    <text evidence="1">The sequence shown here is derived from an EMBL/GenBank/DDBJ whole genome shotgun (WGS) entry which is preliminary data.</text>
</comment>
<reference evidence="1 2" key="1">
    <citation type="journal article" date="2011" name="Cell">
        <title>The monarch butterfly genome yields insights into long-distance migration.</title>
        <authorList>
            <person name="Zhan S."/>
            <person name="Merlin C."/>
            <person name="Boore J.L."/>
            <person name="Reppert S.M."/>
        </authorList>
    </citation>
    <scope>NUCLEOTIDE SEQUENCE [LARGE SCALE GENOMIC DNA]</scope>
    <source>
        <strain evidence="1">F-2</strain>
    </source>
</reference>
<dbReference type="eggNOG" id="ENOG502T7VT">
    <property type="taxonomic scope" value="Eukaryota"/>
</dbReference>
<dbReference type="InParanoid" id="A0A212EK11"/>
<evidence type="ECO:0000313" key="1">
    <source>
        <dbReference type="EMBL" id="OWR41816.1"/>
    </source>
</evidence>
<evidence type="ECO:0000313" key="2">
    <source>
        <dbReference type="Proteomes" id="UP000007151"/>
    </source>
</evidence>
<accession>A0A212EK11</accession>
<dbReference type="KEGG" id="dpl:KGM_209910"/>
<keyword evidence="2" id="KW-1185">Reference proteome</keyword>